<evidence type="ECO:0000313" key="7">
    <source>
        <dbReference type="Proteomes" id="UP000283255"/>
    </source>
</evidence>
<feature type="domain" description="ATPase dynein-related AAA" evidence="4">
    <location>
        <begin position="58"/>
        <end position="175"/>
    </location>
</feature>
<gene>
    <name evidence="6" type="ORF">D1Z90_18745</name>
</gene>
<dbReference type="GO" id="GO:0016887">
    <property type="term" value="F:ATP hydrolysis activity"/>
    <property type="evidence" value="ECO:0007669"/>
    <property type="project" value="InterPro"/>
</dbReference>
<keyword evidence="3" id="KW-0067">ATP-binding</keyword>
<sequence>MNGEIKKIDMGGHEVPCFVFEDDMNPMIPQAVPHFYSKEELMVIRAFMEMPFDDYLYIYGDFGTGKTSGIEYYCAKTHRPLVSFCCASDTEIRDMLIINRFIDGSLRQELGVLSLAYKMGYTVLINEVDLLSPSELTSLNELVGGNKPITLHETGETIWPHPQFRFVCTANTNGSGDSRGLYQGTGILNKSFIDRCRMLETKYLPPDLEDQVIKEAVPSLPDAVREIIIDIANDVRDLFNPKRTDPSSSDAPKLSSVISTRTLIRWARMIEMFKDVPDGQGFWLSLEQSFTASLTPHEKLAVLEVAKARSGF</sequence>
<dbReference type="Pfam" id="PF08406">
    <property type="entry name" value="CbbQ_C"/>
    <property type="match status" value="1"/>
</dbReference>
<dbReference type="PANTHER" id="PTHR48103:SF2">
    <property type="entry name" value="MIDASIN"/>
    <property type="match status" value="1"/>
</dbReference>
<dbReference type="InterPro" id="IPR027417">
    <property type="entry name" value="P-loop_NTPase"/>
</dbReference>
<proteinExistence type="inferred from homology"/>
<dbReference type="RefSeq" id="WP_119912331.1">
    <property type="nucleotide sequence ID" value="NZ_QZCH01000038.1"/>
</dbReference>
<evidence type="ECO:0000256" key="2">
    <source>
        <dbReference type="ARBA" id="ARBA00022741"/>
    </source>
</evidence>
<reference evidence="6 7" key="2">
    <citation type="submission" date="2019-01" db="EMBL/GenBank/DDBJ databases">
        <title>Motilimonas pumilus sp. nov., isolated from the gut of sea cucumber (Apostichopus japonicus).</title>
        <authorList>
            <person name="Wang F.-Q."/>
            <person name="Ren L.-H."/>
            <person name="Lin Y.-W."/>
            <person name="Sun G.-H."/>
            <person name="Du Z.-J."/>
            <person name="Zhao J.-X."/>
            <person name="Liu X.-J."/>
            <person name="Liu L.-J."/>
        </authorList>
    </citation>
    <scope>NUCLEOTIDE SEQUENCE [LARGE SCALE GENOMIC DNA]</scope>
    <source>
        <strain evidence="6 7">PLHSC7-2</strain>
    </source>
</reference>
<dbReference type="PANTHER" id="PTHR48103">
    <property type="entry name" value="MIDASIN-RELATED"/>
    <property type="match status" value="1"/>
</dbReference>
<dbReference type="GO" id="GO:0030687">
    <property type="term" value="C:preribosome, large subunit precursor"/>
    <property type="evidence" value="ECO:0007669"/>
    <property type="project" value="TreeGrafter"/>
</dbReference>
<dbReference type="GO" id="GO:0000027">
    <property type="term" value="P:ribosomal large subunit assembly"/>
    <property type="evidence" value="ECO:0007669"/>
    <property type="project" value="TreeGrafter"/>
</dbReference>
<protein>
    <recommendedName>
        <fullName evidence="8">CbbQ/NirQ/NorQ/GpvN family protein</fullName>
    </recommendedName>
</protein>
<evidence type="ECO:0000259" key="4">
    <source>
        <dbReference type="Pfam" id="PF07728"/>
    </source>
</evidence>
<dbReference type="Gene3D" id="3.40.50.300">
    <property type="entry name" value="P-loop containing nucleotide triphosphate hydrolases"/>
    <property type="match status" value="1"/>
</dbReference>
<dbReference type="AlphaFoldDB" id="A0A418YA34"/>
<feature type="domain" description="CbbQ/NirQ/NorQ C-terminal" evidence="5">
    <location>
        <begin position="209"/>
        <end position="277"/>
    </location>
</feature>
<reference evidence="6 7" key="1">
    <citation type="submission" date="2018-09" db="EMBL/GenBank/DDBJ databases">
        <authorList>
            <person name="Wang F."/>
        </authorList>
    </citation>
    <scope>NUCLEOTIDE SEQUENCE [LARGE SCALE GENOMIC DNA]</scope>
    <source>
        <strain evidence="6 7">PLHSC7-2</strain>
    </source>
</reference>
<dbReference type="EMBL" id="QZCH01000038">
    <property type="protein sequence ID" value="RJG38784.1"/>
    <property type="molecule type" value="Genomic_DNA"/>
</dbReference>
<evidence type="ECO:0000259" key="5">
    <source>
        <dbReference type="Pfam" id="PF08406"/>
    </source>
</evidence>
<dbReference type="InterPro" id="IPR011704">
    <property type="entry name" value="ATPase_dyneun-rel_AAA"/>
</dbReference>
<dbReference type="InterPro" id="IPR013615">
    <property type="entry name" value="CbbQ_C"/>
</dbReference>
<dbReference type="SUPFAM" id="SSF52540">
    <property type="entry name" value="P-loop containing nucleoside triphosphate hydrolases"/>
    <property type="match status" value="1"/>
</dbReference>
<organism evidence="6 7">
    <name type="scientific">Motilimonas pumila</name>
    <dbReference type="NCBI Taxonomy" id="2303987"/>
    <lineage>
        <taxon>Bacteria</taxon>
        <taxon>Pseudomonadati</taxon>
        <taxon>Pseudomonadota</taxon>
        <taxon>Gammaproteobacteria</taxon>
        <taxon>Alteromonadales</taxon>
        <taxon>Alteromonadales genera incertae sedis</taxon>
        <taxon>Motilimonas</taxon>
    </lineage>
</organism>
<name>A0A418YA34_9GAMM</name>
<comment type="similarity">
    <text evidence="1">Belongs to the CbbQ/NirQ/NorQ/GpvN family.</text>
</comment>
<evidence type="ECO:0000256" key="3">
    <source>
        <dbReference type="ARBA" id="ARBA00022840"/>
    </source>
</evidence>
<comment type="caution">
    <text evidence="6">The sequence shown here is derived from an EMBL/GenBank/DDBJ whole genome shotgun (WGS) entry which is preliminary data.</text>
</comment>
<dbReference type="Proteomes" id="UP000283255">
    <property type="component" value="Unassembled WGS sequence"/>
</dbReference>
<evidence type="ECO:0000313" key="6">
    <source>
        <dbReference type="EMBL" id="RJG38784.1"/>
    </source>
</evidence>
<evidence type="ECO:0008006" key="8">
    <source>
        <dbReference type="Google" id="ProtNLM"/>
    </source>
</evidence>
<accession>A0A418YA34</accession>
<dbReference type="Pfam" id="PF07728">
    <property type="entry name" value="AAA_5"/>
    <property type="match status" value="1"/>
</dbReference>
<dbReference type="GO" id="GO:0005524">
    <property type="term" value="F:ATP binding"/>
    <property type="evidence" value="ECO:0007669"/>
    <property type="project" value="UniProtKB-KW"/>
</dbReference>
<keyword evidence="2" id="KW-0547">Nucleotide-binding</keyword>
<keyword evidence="7" id="KW-1185">Reference proteome</keyword>
<evidence type="ECO:0000256" key="1">
    <source>
        <dbReference type="ARBA" id="ARBA00009417"/>
    </source>
</evidence>
<dbReference type="OrthoDB" id="9808317at2"/>